<gene>
    <name evidence="5" type="primary">EOG090X0MNX</name>
</gene>
<comment type="similarity">
    <text evidence="1">Belongs to the universal ribosomal protein uS14 family.</text>
</comment>
<dbReference type="PANTHER" id="PTHR19836">
    <property type="entry name" value="30S RIBOSOMAL PROTEIN S14"/>
    <property type="match status" value="1"/>
</dbReference>
<name>A0A4Y7LYH7_9CRUS</name>
<protein>
    <recommendedName>
        <fullName evidence="4">28S ribosomal protein S14, mitochondrial</fullName>
    </recommendedName>
</protein>
<keyword evidence="3" id="KW-0687">Ribonucleoprotein</keyword>
<accession>A0A4Y7LYH7</accession>
<dbReference type="EMBL" id="LR004362">
    <property type="protein sequence ID" value="SVE73981.1"/>
    <property type="molecule type" value="mRNA"/>
</dbReference>
<dbReference type="PANTHER" id="PTHR19836:SF19">
    <property type="entry name" value="SMALL RIBOSOMAL SUBUNIT PROTEIN US14M"/>
    <property type="match status" value="1"/>
</dbReference>
<dbReference type="Pfam" id="PF00253">
    <property type="entry name" value="Ribosomal_S14"/>
    <property type="match status" value="1"/>
</dbReference>
<evidence type="ECO:0000256" key="3">
    <source>
        <dbReference type="ARBA" id="ARBA00023274"/>
    </source>
</evidence>
<dbReference type="InterPro" id="IPR001209">
    <property type="entry name" value="Ribosomal_uS14"/>
</dbReference>
<dbReference type="SUPFAM" id="SSF57716">
    <property type="entry name" value="Glucocorticoid receptor-like (DNA-binding domain)"/>
    <property type="match status" value="1"/>
</dbReference>
<evidence type="ECO:0000256" key="1">
    <source>
        <dbReference type="ARBA" id="ARBA00009083"/>
    </source>
</evidence>
<evidence type="ECO:0000256" key="2">
    <source>
        <dbReference type="ARBA" id="ARBA00022980"/>
    </source>
</evidence>
<dbReference type="FunFam" id="1.10.287.1480:FF:000001">
    <property type="entry name" value="30S ribosomal protein S14"/>
    <property type="match status" value="1"/>
</dbReference>
<dbReference type="GO" id="GO:0003735">
    <property type="term" value="F:structural constituent of ribosome"/>
    <property type="evidence" value="ECO:0007669"/>
    <property type="project" value="InterPro"/>
</dbReference>
<dbReference type="GO" id="GO:0005763">
    <property type="term" value="C:mitochondrial small ribosomal subunit"/>
    <property type="evidence" value="ECO:0007669"/>
    <property type="project" value="TreeGrafter"/>
</dbReference>
<dbReference type="AlphaFoldDB" id="A0A4Y7LYH7"/>
<organism evidence="5">
    <name type="scientific">Daphnia atkinsoni</name>
    <dbReference type="NCBI Taxonomy" id="342845"/>
    <lineage>
        <taxon>Eukaryota</taxon>
        <taxon>Metazoa</taxon>
        <taxon>Ecdysozoa</taxon>
        <taxon>Arthropoda</taxon>
        <taxon>Crustacea</taxon>
        <taxon>Branchiopoda</taxon>
        <taxon>Diplostraca</taxon>
        <taxon>Cladocera</taxon>
        <taxon>Anomopoda</taxon>
        <taxon>Daphniidae</taxon>
        <taxon>Daphnia</taxon>
        <taxon>Daphnia atkinsoni group</taxon>
    </lineage>
</organism>
<reference evidence="5" key="1">
    <citation type="submission" date="2018-08" db="EMBL/GenBank/DDBJ databases">
        <authorList>
            <person name="Cornetti L."/>
        </authorList>
    </citation>
    <scope>NUCLEOTIDE SEQUENCE</scope>
    <source>
        <strain evidence="5">IL-KID-3b-11</strain>
    </source>
</reference>
<dbReference type="Gene3D" id="1.10.287.1480">
    <property type="match status" value="1"/>
</dbReference>
<proteinExistence type="evidence at transcript level"/>
<keyword evidence="2" id="KW-0689">Ribosomal protein</keyword>
<evidence type="ECO:0000313" key="5">
    <source>
        <dbReference type="EMBL" id="SVE73981.1"/>
    </source>
</evidence>
<evidence type="ECO:0000256" key="4">
    <source>
        <dbReference type="ARBA" id="ARBA00083755"/>
    </source>
</evidence>
<sequence>MASTTTMNKLLNFSSFVLQNTAQLLRNGINNAVKLNQPVRNNWTDWRMMKDNRRRKLLVQYGPDRLRAKALKKNDVLPAEITEIGAKMLAEIPRDASLTRVRNRCAVTSRPRGVVTRWRLSRIVWRSLADYNKLSGVQRAMW</sequence>
<dbReference type="GO" id="GO:0006412">
    <property type="term" value="P:translation"/>
    <property type="evidence" value="ECO:0007669"/>
    <property type="project" value="InterPro"/>
</dbReference>